<dbReference type="Proteomes" id="UP000029994">
    <property type="component" value="Unassembled WGS sequence"/>
</dbReference>
<dbReference type="PANTHER" id="PTHR32305:SF15">
    <property type="entry name" value="PROTEIN RHSA-RELATED"/>
    <property type="match status" value="1"/>
</dbReference>
<protein>
    <submittedName>
        <fullName evidence="7">Type IV secretion protein Rhs</fullName>
    </submittedName>
</protein>
<dbReference type="Pfam" id="PF05954">
    <property type="entry name" value="Phage_GPD"/>
    <property type="match status" value="1"/>
</dbReference>
<dbReference type="SUPFAM" id="SSF69255">
    <property type="entry name" value="gp5 N-terminal domain-like"/>
    <property type="match status" value="1"/>
</dbReference>
<comment type="subcellular location">
    <subcellularLocation>
        <location evidence="1">Secreted</location>
    </subcellularLocation>
</comment>
<dbReference type="Gene3D" id="3.55.50.10">
    <property type="entry name" value="Baseplate protein-like domains"/>
    <property type="match status" value="1"/>
</dbReference>
<dbReference type="GO" id="GO:0005576">
    <property type="term" value="C:extracellular region"/>
    <property type="evidence" value="ECO:0007669"/>
    <property type="project" value="UniProtKB-SubCell"/>
</dbReference>
<evidence type="ECO:0000256" key="1">
    <source>
        <dbReference type="ARBA" id="ARBA00004613"/>
    </source>
</evidence>
<dbReference type="EMBL" id="JMCG01000001">
    <property type="protein sequence ID" value="KGK12040.1"/>
    <property type="molecule type" value="Genomic_DNA"/>
</dbReference>
<dbReference type="InterPro" id="IPR006533">
    <property type="entry name" value="T6SS_Vgr_RhsGE"/>
</dbReference>
<dbReference type="InterPro" id="IPR050708">
    <property type="entry name" value="T6SS_VgrG/RHS"/>
</dbReference>
<keyword evidence="3" id="KW-0964">Secreted</keyword>
<dbReference type="InterPro" id="IPR017847">
    <property type="entry name" value="T6SS_RhsGE_Vgr_subset"/>
</dbReference>
<dbReference type="NCBIfam" id="TIGR01646">
    <property type="entry name" value="vgr_GE"/>
    <property type="match status" value="1"/>
</dbReference>
<dbReference type="InterPro" id="IPR054030">
    <property type="entry name" value="Gp5_Vgr_C"/>
</dbReference>
<organism evidence="7 8">
    <name type="scientific">Vibrio navarrensis</name>
    <dbReference type="NCBI Taxonomy" id="29495"/>
    <lineage>
        <taxon>Bacteria</taxon>
        <taxon>Pseudomonadati</taxon>
        <taxon>Pseudomonadota</taxon>
        <taxon>Gammaproteobacteria</taxon>
        <taxon>Vibrionales</taxon>
        <taxon>Vibrionaceae</taxon>
        <taxon>Vibrio</taxon>
    </lineage>
</organism>
<evidence type="ECO:0000313" key="7">
    <source>
        <dbReference type="EMBL" id="KGK12040.1"/>
    </source>
</evidence>
<dbReference type="NCBIfam" id="TIGR03361">
    <property type="entry name" value="VI_Rhs_Vgr"/>
    <property type="match status" value="1"/>
</dbReference>
<sequence>MKKATQDNNFISISTPYGKDAIILNSFEYREEISELFSLQVLGYFNGQKGELNQILGKPVIVTMKNHEKVTAEPRYFHGIVSKARLLGSRVTKVHQGDNYKNIEIIVEPRLKFSEYRVNSRIFQNKDIKEILSLILGEHGVDFSFKLNKSYAKYTYKVQYEESDLLFVKRLMAEEGLSFCFTHSSSAHRLEIFDDISYYKPGTEFTVDFDTGSAEVGHISSWNEMQTLVTKRSHKAGFNMEKPSSAPKNTAVGGSALFTVPASEYFEYLGETETSDQYKLRNTHSIESIQQNGYVCSGESSCRTFSVAKSFKFAKHEDSNRVGKEYVLSSVVVSAAVFNQTGKGGSSEQGVRVFFTCVESGTVHRPSVSYAKPLIRGVHTAIVTGNKEGEIYVDKFGRIKVQFHWDREGKYDVNSSCWIRVAQQIAGNGWGSSFLPRVGQEVIVEFINGDPDQPLVTGALYNGTQTPPFALPEKKTQSGYRSRSVEKGAENFNELRFDDKPGEEQVYLHAEKNFQMKVEDSADVLIENNKTEKITNNLTCEVGKNTTAKIGKNYSLDIGEVLSLSAGKSIEIKVGGASIQMSSSGEINIKGKKIAINGSTIALKAGQISLN</sequence>
<dbReference type="InterPro" id="IPR006531">
    <property type="entry name" value="Gp5/Vgr_OB"/>
</dbReference>
<feature type="domain" description="Gp5/Type VI secretion system Vgr protein OB-fold" evidence="5">
    <location>
        <begin position="393"/>
        <end position="461"/>
    </location>
</feature>
<feature type="region of interest" description="Disordered" evidence="4">
    <location>
        <begin position="466"/>
        <end position="485"/>
    </location>
</feature>
<feature type="domain" description="Gp5/Type VI secretion system Vgr C-terminal trimerisation" evidence="6">
    <location>
        <begin position="478"/>
        <end position="578"/>
    </location>
</feature>
<reference evidence="7 8" key="1">
    <citation type="submission" date="2014-04" db="EMBL/GenBank/DDBJ databases">
        <title>Genome sequencing of Vibrio navarrensis strains.</title>
        <authorList>
            <person name="Gladney L.M."/>
            <person name="Katz L.S."/>
            <person name="Marino-Ramirez L."/>
            <person name="Jordan I.K."/>
        </authorList>
    </citation>
    <scope>NUCLEOTIDE SEQUENCE [LARGE SCALE GENOMIC DNA]</scope>
    <source>
        <strain evidence="7 8">ATCC 51183</strain>
    </source>
</reference>
<gene>
    <name evidence="7" type="ORF">EA26_12250</name>
</gene>
<dbReference type="Gene3D" id="2.30.110.50">
    <property type="match status" value="1"/>
</dbReference>
<evidence type="ECO:0000259" key="6">
    <source>
        <dbReference type="Pfam" id="PF22178"/>
    </source>
</evidence>
<keyword evidence="8" id="KW-1185">Reference proteome</keyword>
<evidence type="ECO:0000256" key="2">
    <source>
        <dbReference type="ARBA" id="ARBA00005558"/>
    </source>
</evidence>
<comment type="similarity">
    <text evidence="2">Belongs to the VgrG protein family.</text>
</comment>
<accession>A0A099MHK6</accession>
<dbReference type="STRING" id="29495.EA26_12250"/>
<comment type="caution">
    <text evidence="7">The sequence shown here is derived from an EMBL/GenBank/DDBJ whole genome shotgun (WGS) entry which is preliminary data.</text>
</comment>
<dbReference type="Pfam" id="PF22178">
    <property type="entry name" value="Gp5_trimer_C"/>
    <property type="match status" value="1"/>
</dbReference>
<proteinExistence type="inferred from homology"/>
<dbReference type="SUPFAM" id="SSF69279">
    <property type="entry name" value="Phage tail proteins"/>
    <property type="match status" value="2"/>
</dbReference>
<name>A0A099MHK6_9VIBR</name>
<dbReference type="eggNOG" id="COG3501">
    <property type="taxonomic scope" value="Bacteria"/>
</dbReference>
<evidence type="ECO:0000256" key="4">
    <source>
        <dbReference type="SAM" id="MobiDB-lite"/>
    </source>
</evidence>
<dbReference type="Gene3D" id="2.40.50.230">
    <property type="entry name" value="Gp5 N-terminal domain"/>
    <property type="match status" value="1"/>
</dbReference>
<dbReference type="Gene3D" id="4.10.220.110">
    <property type="match status" value="1"/>
</dbReference>
<dbReference type="SUPFAM" id="SSF69349">
    <property type="entry name" value="Phage fibre proteins"/>
    <property type="match status" value="1"/>
</dbReference>
<dbReference type="InterPro" id="IPR037026">
    <property type="entry name" value="Vgr_OB-fold_dom_sf"/>
</dbReference>
<dbReference type="Pfam" id="PF04717">
    <property type="entry name" value="Phage_base_V"/>
    <property type="match status" value="1"/>
</dbReference>
<dbReference type="PANTHER" id="PTHR32305">
    <property type="match status" value="1"/>
</dbReference>
<evidence type="ECO:0000313" key="8">
    <source>
        <dbReference type="Proteomes" id="UP000029994"/>
    </source>
</evidence>
<dbReference type="GeneID" id="43683933"/>
<dbReference type="RefSeq" id="WP_039427725.1">
    <property type="nucleotide sequence ID" value="NZ_CP061844.1"/>
</dbReference>
<dbReference type="AlphaFoldDB" id="A0A099MHK6"/>
<evidence type="ECO:0000256" key="3">
    <source>
        <dbReference type="ARBA" id="ARBA00022525"/>
    </source>
</evidence>
<evidence type="ECO:0000259" key="5">
    <source>
        <dbReference type="Pfam" id="PF04717"/>
    </source>
</evidence>